<accession>A0A6P2Y6N6</accession>
<evidence type="ECO:0000313" key="2">
    <source>
        <dbReference type="Proteomes" id="UP000494109"/>
    </source>
</evidence>
<keyword evidence="1" id="KW-0503">Monooxygenase</keyword>
<evidence type="ECO:0000313" key="1">
    <source>
        <dbReference type="EMBL" id="VWD17890.1"/>
    </source>
</evidence>
<sequence>MLSLHGLGQPDQEDLLLNGLLPELRRRDLLDTDYVGGDFRANLELPAVQRETAQA</sequence>
<dbReference type="EMBL" id="CABVQS010000011">
    <property type="protein sequence ID" value="VWD17890.1"/>
    <property type="molecule type" value="Genomic_DNA"/>
</dbReference>
<keyword evidence="1" id="KW-0560">Oxidoreductase</keyword>
<dbReference type="RefSeq" id="WP_235986557.1">
    <property type="nucleotide sequence ID" value="NZ_CABVQS010000011.1"/>
</dbReference>
<name>A0A6P2Y6N6_9BURK</name>
<proteinExistence type="predicted"/>
<gene>
    <name evidence="1" type="ORF">BCO71033_02933</name>
</gene>
<protein>
    <submittedName>
        <fullName evidence="1">Monooxygenase</fullName>
    </submittedName>
</protein>
<dbReference type="Proteomes" id="UP000494109">
    <property type="component" value="Unassembled WGS sequence"/>
</dbReference>
<reference evidence="1 2" key="1">
    <citation type="submission" date="2019-09" db="EMBL/GenBank/DDBJ databases">
        <authorList>
            <person name="Depoorter E."/>
        </authorList>
    </citation>
    <scope>NUCLEOTIDE SEQUENCE [LARGE SCALE GENOMIC DNA]</scope>
    <source>
        <strain evidence="1">R-71033</strain>
    </source>
</reference>
<organism evidence="1 2">
    <name type="scientific">Burkholderia contaminans</name>
    <dbReference type="NCBI Taxonomy" id="488447"/>
    <lineage>
        <taxon>Bacteria</taxon>
        <taxon>Pseudomonadati</taxon>
        <taxon>Pseudomonadota</taxon>
        <taxon>Betaproteobacteria</taxon>
        <taxon>Burkholderiales</taxon>
        <taxon>Burkholderiaceae</taxon>
        <taxon>Burkholderia</taxon>
        <taxon>Burkholderia cepacia complex</taxon>
    </lineage>
</organism>
<dbReference type="AlphaFoldDB" id="A0A6P2Y6N6"/>
<dbReference type="GO" id="GO:0004497">
    <property type="term" value="F:monooxygenase activity"/>
    <property type="evidence" value="ECO:0007669"/>
    <property type="project" value="UniProtKB-KW"/>
</dbReference>